<dbReference type="Proteomes" id="UP001169217">
    <property type="component" value="Unassembled WGS sequence"/>
</dbReference>
<organism evidence="1 2">
    <name type="scientific">Colletotrichum limetticola</name>
    <dbReference type="NCBI Taxonomy" id="1209924"/>
    <lineage>
        <taxon>Eukaryota</taxon>
        <taxon>Fungi</taxon>
        <taxon>Dikarya</taxon>
        <taxon>Ascomycota</taxon>
        <taxon>Pezizomycotina</taxon>
        <taxon>Sordariomycetes</taxon>
        <taxon>Hypocreomycetidae</taxon>
        <taxon>Glomerellales</taxon>
        <taxon>Glomerellaceae</taxon>
        <taxon>Colletotrichum</taxon>
        <taxon>Colletotrichum acutatum species complex</taxon>
    </lineage>
</organism>
<keyword evidence="2" id="KW-1185">Reference proteome</keyword>
<comment type="caution">
    <text evidence="1">The sequence shown here is derived from an EMBL/GenBank/DDBJ whole genome shotgun (WGS) entry which is preliminary data.</text>
</comment>
<evidence type="ECO:0000313" key="2">
    <source>
        <dbReference type="Proteomes" id="UP001169217"/>
    </source>
</evidence>
<sequence length="356" mass="40170">MAVEFLGYDGYGRKFWPDEDAGSRTVRLRYPVDKITITQYLQQLFWRLEEQQHSKTKTTLNERGHTYENPIYVDDDEPQEVELNGEVSSFSPNKSPESTVHSRYIDPSLSDLGLVEARKHLPNGHEVGDRGLKTPITKAQVTSGQHMFANMSIIPVDDRQCAPYAHMAPEIQVLQQQITNGSDSSSRVLPAELASNALHSTVLALKQADRIPSSAVVRSQGSTDNGVQQPAITNQTTHTASAQLSTLKADCEMNWYLEHRGKAWRPEKGYRTKTAPGLVVEYQGAPLRFKWSEVRFVRTQLTSWNERAVMVFSGGEEARLVWVKLATHIVMDWQAKTPDEEDLFVSLEFESSMEGF</sequence>
<proteinExistence type="predicted"/>
<accession>A0ABQ9PLS7</accession>
<gene>
    <name evidence="1" type="ORF">CLIM01_10479</name>
</gene>
<evidence type="ECO:0000313" key="1">
    <source>
        <dbReference type="EMBL" id="KAK0372164.1"/>
    </source>
</evidence>
<protein>
    <submittedName>
        <fullName evidence="1">Uncharacterized protein</fullName>
    </submittedName>
</protein>
<name>A0ABQ9PLS7_9PEZI</name>
<reference evidence="1" key="1">
    <citation type="submission" date="2023-04" db="EMBL/GenBank/DDBJ databases">
        <title>Colletotrichum limetticola genome sequence.</title>
        <authorList>
            <person name="Baroncelli R."/>
        </authorList>
    </citation>
    <scope>NUCLEOTIDE SEQUENCE</scope>
    <source>
        <strain evidence="1">KLA-Anderson</strain>
    </source>
</reference>
<dbReference type="EMBL" id="JARUPT010000389">
    <property type="protein sequence ID" value="KAK0372164.1"/>
    <property type="molecule type" value="Genomic_DNA"/>
</dbReference>